<feature type="compositionally biased region" description="Basic and acidic residues" evidence="1">
    <location>
        <begin position="190"/>
        <end position="210"/>
    </location>
</feature>
<reference evidence="3" key="1">
    <citation type="submission" date="2022-10" db="EMBL/GenBank/DDBJ databases">
        <title>Genome assembly of Pristionchus species.</title>
        <authorList>
            <person name="Yoshida K."/>
            <person name="Sommer R.J."/>
        </authorList>
    </citation>
    <scope>NUCLEOTIDE SEQUENCE [LARGE SCALE GENOMIC DNA]</scope>
    <source>
        <strain evidence="3">RS5460</strain>
    </source>
</reference>
<evidence type="ECO:0000256" key="1">
    <source>
        <dbReference type="SAM" id="MobiDB-lite"/>
    </source>
</evidence>
<feature type="non-terminal residue" evidence="2">
    <location>
        <position position="210"/>
    </location>
</feature>
<dbReference type="Proteomes" id="UP001328107">
    <property type="component" value="Unassembled WGS sequence"/>
</dbReference>
<proteinExistence type="predicted"/>
<sequence>FFTLHAVALCQFFAQPTLIPFTLPTIATIPPLATIPPYSQPTLPTLAPPTRPTVPNFIMNVQSPIGIRVPLIEEMQMAMSESMNNVSTSLNDMGTDNQNKLNSIVKGSQDNINQIVKSSQDNILAMQRLMQETLNFVLTTPKPINFAQMNRFYFEQLKFDPQHTLDLLTAKMPLLKSFESSSTQQTPTTKRAEDLRSKSELRDYVSEEKH</sequence>
<evidence type="ECO:0000313" key="3">
    <source>
        <dbReference type="Proteomes" id="UP001328107"/>
    </source>
</evidence>
<organism evidence="2 3">
    <name type="scientific">Pristionchus mayeri</name>
    <dbReference type="NCBI Taxonomy" id="1317129"/>
    <lineage>
        <taxon>Eukaryota</taxon>
        <taxon>Metazoa</taxon>
        <taxon>Ecdysozoa</taxon>
        <taxon>Nematoda</taxon>
        <taxon>Chromadorea</taxon>
        <taxon>Rhabditida</taxon>
        <taxon>Rhabditina</taxon>
        <taxon>Diplogasteromorpha</taxon>
        <taxon>Diplogasteroidea</taxon>
        <taxon>Neodiplogasteridae</taxon>
        <taxon>Pristionchus</taxon>
    </lineage>
</organism>
<evidence type="ECO:0000313" key="2">
    <source>
        <dbReference type="EMBL" id="GMR44890.1"/>
    </source>
</evidence>
<keyword evidence="3" id="KW-1185">Reference proteome</keyword>
<feature type="region of interest" description="Disordered" evidence="1">
    <location>
        <begin position="178"/>
        <end position="210"/>
    </location>
</feature>
<accession>A0AAN5CIC2</accession>
<comment type="caution">
    <text evidence="2">The sequence shown here is derived from an EMBL/GenBank/DDBJ whole genome shotgun (WGS) entry which is preliminary data.</text>
</comment>
<feature type="non-terminal residue" evidence="2">
    <location>
        <position position="1"/>
    </location>
</feature>
<name>A0AAN5CIC2_9BILA</name>
<gene>
    <name evidence="2" type="ORF">PMAYCL1PPCAC_15085</name>
</gene>
<dbReference type="EMBL" id="BTRK01000004">
    <property type="protein sequence ID" value="GMR44890.1"/>
    <property type="molecule type" value="Genomic_DNA"/>
</dbReference>
<dbReference type="AlphaFoldDB" id="A0AAN5CIC2"/>
<protein>
    <submittedName>
        <fullName evidence="2">Uncharacterized protein</fullName>
    </submittedName>
</protein>
<feature type="compositionally biased region" description="Polar residues" evidence="1">
    <location>
        <begin position="178"/>
        <end position="189"/>
    </location>
</feature>